<feature type="compositionally biased region" description="Low complexity" evidence="1">
    <location>
        <begin position="384"/>
        <end position="394"/>
    </location>
</feature>
<feature type="region of interest" description="Disordered" evidence="1">
    <location>
        <begin position="1"/>
        <end position="465"/>
    </location>
</feature>
<dbReference type="RefSeq" id="WP_229697086.1">
    <property type="nucleotide sequence ID" value="NZ_BMNG01000008.1"/>
</dbReference>
<accession>A0ABQ2M5Y2</accession>
<keyword evidence="2" id="KW-1133">Transmembrane helix</keyword>
<keyword evidence="2" id="KW-0812">Transmembrane</keyword>
<proteinExistence type="predicted"/>
<reference evidence="4" key="1">
    <citation type="journal article" date="2019" name="Int. J. Syst. Evol. Microbiol.">
        <title>The Global Catalogue of Microorganisms (GCM) 10K type strain sequencing project: providing services to taxonomists for standard genome sequencing and annotation.</title>
        <authorList>
            <consortium name="The Broad Institute Genomics Platform"/>
            <consortium name="The Broad Institute Genome Sequencing Center for Infectious Disease"/>
            <person name="Wu L."/>
            <person name="Ma J."/>
        </authorList>
    </citation>
    <scope>NUCLEOTIDE SEQUENCE [LARGE SCALE GENOMIC DNA]</scope>
    <source>
        <strain evidence="4">CGMCC 4.7349</strain>
    </source>
</reference>
<comment type="caution">
    <text evidence="3">The sequence shown here is derived from an EMBL/GenBank/DDBJ whole genome shotgun (WGS) entry which is preliminary data.</text>
</comment>
<feature type="transmembrane region" description="Helical" evidence="2">
    <location>
        <begin position="465"/>
        <end position="486"/>
    </location>
</feature>
<feature type="region of interest" description="Disordered" evidence="1">
    <location>
        <begin position="622"/>
        <end position="646"/>
    </location>
</feature>
<feature type="compositionally biased region" description="Low complexity" evidence="1">
    <location>
        <begin position="282"/>
        <end position="297"/>
    </location>
</feature>
<keyword evidence="2" id="KW-0472">Membrane</keyword>
<gene>
    <name evidence="3" type="ORF">GCM10012286_40090</name>
</gene>
<feature type="compositionally biased region" description="Basic and acidic residues" evidence="1">
    <location>
        <begin position="401"/>
        <end position="419"/>
    </location>
</feature>
<feature type="compositionally biased region" description="Polar residues" evidence="1">
    <location>
        <begin position="189"/>
        <end position="203"/>
    </location>
</feature>
<sequence>MTQQSGQGAASSDPQQPAARHAHEGIVLPADGSEPLMPGTTGDHAAPPVGSPWGDPWGPEPTSPAPGAGAAWDTPQQQPGGPYQAPAAPSSGAGMPLPPEGTPLPPAAPPGAYGTQGMALPPEGAGQGYDAPMPGQGQGQIPGHGPIPAEGHYMPPHGQELPGASYGGTNAAYGGGAASYGGNEASYAQNSGSEASYGQSNANAAAYGQSGGSNDAAYGRSGSPDVSYGGAHASAPLPPAAQSMPLPPAGHLPSAGQHDPAYGGPQPGTGQHAGPAHGGHHGAQPGQPGTAYPAGNAGNAGNGGGRHAAAPVGADAEATQFIAPVPPAAPGALPPEMPAVSATSAMPDGGATQFLGRAQDVVPSAAAPDDNAPTQFIAPVTDGANPAAPHAAAAYGVRPGAPEDRQPPAEFDSLFRREPEPDEGPASTQQMPRFQAPAPTPAYEPQPEPERQSRGRGGRGGGSKMPLLAAVGVGIAVLGVGAGALLSGGGGDDDKKDDNQPLAATAPAEDDDKPSPTPDPAKKQAVALDKLLADSNDSRESVIGAVRDVGGCKNLKQAATDLRAAAEQRNGLVGRLSGLTVDELPKHAQLTAALNKAWKASASADNHYAAWAGQVAGKKGCRKGHARQTNHSAAGNRASGEATQAKQQAATLWNAIAQQHGLTKRVKTQL</sequence>
<protein>
    <submittedName>
        <fullName evidence="3">Uncharacterized protein</fullName>
    </submittedName>
</protein>
<evidence type="ECO:0000256" key="2">
    <source>
        <dbReference type="SAM" id="Phobius"/>
    </source>
</evidence>
<name>A0ABQ2M5Y2_9ACTN</name>
<evidence type="ECO:0000256" key="1">
    <source>
        <dbReference type="SAM" id="MobiDB-lite"/>
    </source>
</evidence>
<feature type="compositionally biased region" description="Low complexity" evidence="1">
    <location>
        <begin position="75"/>
        <end position="95"/>
    </location>
</feature>
<feature type="compositionally biased region" description="Polar residues" evidence="1">
    <location>
        <begin position="1"/>
        <end position="15"/>
    </location>
</feature>
<dbReference type="Proteomes" id="UP000656881">
    <property type="component" value="Unassembled WGS sequence"/>
</dbReference>
<dbReference type="EMBL" id="BMNG01000008">
    <property type="protein sequence ID" value="GGO47246.1"/>
    <property type="molecule type" value="Genomic_DNA"/>
</dbReference>
<feature type="region of interest" description="Disordered" evidence="1">
    <location>
        <begin position="488"/>
        <end position="521"/>
    </location>
</feature>
<feature type="compositionally biased region" description="Pro residues" evidence="1">
    <location>
        <begin position="324"/>
        <end position="337"/>
    </location>
</feature>
<evidence type="ECO:0000313" key="4">
    <source>
        <dbReference type="Proteomes" id="UP000656881"/>
    </source>
</evidence>
<evidence type="ECO:0000313" key="3">
    <source>
        <dbReference type="EMBL" id="GGO47246.1"/>
    </source>
</evidence>
<organism evidence="3 4">
    <name type="scientific">Streptomyces lasiicapitis</name>
    <dbReference type="NCBI Taxonomy" id="1923961"/>
    <lineage>
        <taxon>Bacteria</taxon>
        <taxon>Bacillati</taxon>
        <taxon>Actinomycetota</taxon>
        <taxon>Actinomycetes</taxon>
        <taxon>Kitasatosporales</taxon>
        <taxon>Streptomycetaceae</taxon>
        <taxon>Streptomyces</taxon>
    </lineage>
</organism>
<keyword evidence="4" id="KW-1185">Reference proteome</keyword>
<feature type="compositionally biased region" description="Low complexity" evidence="1">
    <location>
        <begin position="163"/>
        <end position="172"/>
    </location>
</feature>
<feature type="compositionally biased region" description="Pro residues" evidence="1">
    <location>
        <begin position="96"/>
        <end position="109"/>
    </location>
</feature>